<sequence>MRNFAGPDQDNPQRGASLFICQLANHLVCRFREYQWDISDPRKGERHRVVRVKVDGFTDQLILSAATEIGLTAEEVLECLPGYCSLPAYATNPAYAARMPPSSNMYSAVCDARVENAYVPLNLQPAHLSNVDDNVVLPPSNLMVFTYTPKHDVQYTVREFSMTRFGNNRKRPDHDHMKRIQQQAANRGMRVGAHPSNVRDVRPQMIRAEESAAVGSVNFPQPVLQRSEPTMYPDPMVADMEVLKTLTDEQLLAVVNLIQRCSLNDHPLAQIKQDLNQPQLSHVQIPVLPPTNTNSGSSPITTSNSSDTAPPRFNEVSTYIALKRNMNNPNLL</sequence>
<feature type="region of interest" description="Disordered" evidence="2">
    <location>
        <begin position="288"/>
        <end position="312"/>
    </location>
</feature>
<evidence type="ECO:0000256" key="2">
    <source>
        <dbReference type="SAM" id="MobiDB-lite"/>
    </source>
</evidence>
<dbReference type="Pfam" id="PF07742">
    <property type="entry name" value="BTG"/>
    <property type="match status" value="1"/>
</dbReference>
<accession>A0AAD5WGL2</accession>
<dbReference type="SUPFAM" id="SSF160696">
    <property type="entry name" value="BTG domain-like"/>
    <property type="match status" value="1"/>
</dbReference>
<proteinExistence type="inferred from homology"/>
<feature type="domain" description="Anti-proliferative protein" evidence="3">
    <location>
        <begin position="13"/>
        <end position="84"/>
    </location>
</feature>
<evidence type="ECO:0000259" key="3">
    <source>
        <dbReference type="Pfam" id="PF07742"/>
    </source>
</evidence>
<dbReference type="AlphaFoldDB" id="A0AAD5WGL2"/>
<dbReference type="EMBL" id="JAHQIW010006329">
    <property type="protein sequence ID" value="KAJ1368828.1"/>
    <property type="molecule type" value="Genomic_DNA"/>
</dbReference>
<evidence type="ECO:0000313" key="5">
    <source>
        <dbReference type="Proteomes" id="UP001196413"/>
    </source>
</evidence>
<name>A0AAD5WGL2_PARTN</name>
<reference evidence="4" key="1">
    <citation type="submission" date="2021-06" db="EMBL/GenBank/DDBJ databases">
        <title>Parelaphostrongylus tenuis whole genome reference sequence.</title>
        <authorList>
            <person name="Garwood T.J."/>
            <person name="Larsen P.A."/>
            <person name="Fountain-Jones N.M."/>
            <person name="Garbe J.R."/>
            <person name="Macchietto M.G."/>
            <person name="Kania S.A."/>
            <person name="Gerhold R.W."/>
            <person name="Richards J.E."/>
            <person name="Wolf T.M."/>
        </authorList>
    </citation>
    <scope>NUCLEOTIDE SEQUENCE</scope>
    <source>
        <strain evidence="4">MNPRO001-30</strain>
        <tissue evidence="4">Meninges</tissue>
    </source>
</reference>
<comment type="similarity">
    <text evidence="1">Belongs to the BTG family.</text>
</comment>
<evidence type="ECO:0000256" key="1">
    <source>
        <dbReference type="ARBA" id="ARBA00007989"/>
    </source>
</evidence>
<keyword evidence="5" id="KW-1185">Reference proteome</keyword>
<evidence type="ECO:0000313" key="4">
    <source>
        <dbReference type="EMBL" id="KAJ1368828.1"/>
    </source>
</evidence>
<dbReference type="InterPro" id="IPR002087">
    <property type="entry name" value="Anti_prolifrtn"/>
</dbReference>
<feature type="compositionally biased region" description="Low complexity" evidence="2">
    <location>
        <begin position="290"/>
        <end position="308"/>
    </location>
</feature>
<gene>
    <name evidence="4" type="primary">FOG-3_4</name>
    <name evidence="4" type="ORF">KIN20_030168</name>
</gene>
<dbReference type="Proteomes" id="UP001196413">
    <property type="component" value="Unassembled WGS sequence"/>
</dbReference>
<dbReference type="InterPro" id="IPR036054">
    <property type="entry name" value="BTG-like_sf"/>
</dbReference>
<organism evidence="4 5">
    <name type="scientific">Parelaphostrongylus tenuis</name>
    <name type="common">Meningeal worm</name>
    <dbReference type="NCBI Taxonomy" id="148309"/>
    <lineage>
        <taxon>Eukaryota</taxon>
        <taxon>Metazoa</taxon>
        <taxon>Ecdysozoa</taxon>
        <taxon>Nematoda</taxon>
        <taxon>Chromadorea</taxon>
        <taxon>Rhabditida</taxon>
        <taxon>Rhabditina</taxon>
        <taxon>Rhabditomorpha</taxon>
        <taxon>Strongyloidea</taxon>
        <taxon>Metastrongylidae</taxon>
        <taxon>Parelaphostrongylus</taxon>
    </lineage>
</organism>
<comment type="caution">
    <text evidence="4">The sequence shown here is derived from an EMBL/GenBank/DDBJ whole genome shotgun (WGS) entry which is preliminary data.</text>
</comment>
<protein>
    <submittedName>
        <fullName evidence="4">BTG</fullName>
    </submittedName>
</protein>
<dbReference type="Gene3D" id="3.90.640.90">
    <property type="entry name" value="Anti-proliferative protein, N-terminal domain"/>
    <property type="match status" value="1"/>
</dbReference>